<accession>A0A4S4K199</accession>
<keyword evidence="7 8" id="KW-0472">Membrane</keyword>
<feature type="transmembrane region" description="Helical" evidence="8">
    <location>
        <begin position="320"/>
        <end position="338"/>
    </location>
</feature>
<comment type="similarity">
    <text evidence="2">Belongs to the BCCT transporter (TC 2.A.15) family.</text>
</comment>
<feature type="transmembrane region" description="Helical" evidence="8">
    <location>
        <begin position="52"/>
        <end position="71"/>
    </location>
</feature>
<evidence type="ECO:0000313" key="10">
    <source>
        <dbReference type="Proteomes" id="UP000297014"/>
    </source>
</evidence>
<keyword evidence="3" id="KW-0813">Transport</keyword>
<keyword evidence="6 8" id="KW-1133">Transmembrane helix</keyword>
<feature type="transmembrane region" description="Helical" evidence="8">
    <location>
        <begin position="395"/>
        <end position="418"/>
    </location>
</feature>
<dbReference type="GO" id="GO:0005886">
    <property type="term" value="C:plasma membrane"/>
    <property type="evidence" value="ECO:0007669"/>
    <property type="project" value="UniProtKB-SubCell"/>
</dbReference>
<evidence type="ECO:0000256" key="8">
    <source>
        <dbReference type="SAM" id="Phobius"/>
    </source>
</evidence>
<feature type="transmembrane region" description="Helical" evidence="8">
    <location>
        <begin position="229"/>
        <end position="251"/>
    </location>
</feature>
<organism evidence="9 10">
    <name type="scientific">Alkalihalobacillus alcalophilus ATCC 27647 = CGMCC 1.3604</name>
    <dbReference type="NCBI Taxonomy" id="1218173"/>
    <lineage>
        <taxon>Bacteria</taxon>
        <taxon>Bacillati</taxon>
        <taxon>Bacillota</taxon>
        <taxon>Bacilli</taxon>
        <taxon>Bacillales</taxon>
        <taxon>Bacillaceae</taxon>
        <taxon>Alkalihalobacillus</taxon>
    </lineage>
</organism>
<evidence type="ECO:0000256" key="7">
    <source>
        <dbReference type="ARBA" id="ARBA00023136"/>
    </source>
</evidence>
<sequence length="512" mass="56524">MKGKELYMKNKSLVFYLSVSLLMIIVLFGIFAPKLLEEWTGQLTAFISSSFGWYYLILVTVIALVCLYFLISPVGMIKLGKQDDKPQFNRPTWFALLFSAGMGIGLVFWGTAEPLSHYAVSSPTGQEGATQGMRDALRFTFFHWGIHAWAIYGLVALVIAYFTFRRGEKALISASLRPLLGNRVDGGLGVAIDVIAVFATVIGVATTLGFGVSQVNGGMSYLFGLPLNFWIQLAILVVVTVLFMISALTGIEKGIRILSNLNMILALILLLFVFIFGPTVAILNLYTDTLGGYIQNFFQMSFRIAPFNTEAREWIDGWTIFYWAWWISWAPFVGIFIARVSRGRSIREFVFGVLFLPSLVGFFWFATFGGTAMMYEHTGVAMLSNLAIEESLFGVLANFPLSLIMSLLALVLIAIFLITSADSGTYVLGMMTTDGSQTPSTKIKLIWGIMVAAIALVLLYSGGLPALQNTMISAALPFSLIMLLMMISLLKALHKEAKELGLGRIKKQPKMK</sequence>
<dbReference type="Proteomes" id="UP000297014">
    <property type="component" value="Unassembled WGS sequence"/>
</dbReference>
<keyword evidence="5 8" id="KW-0812">Transmembrane</keyword>
<dbReference type="InterPro" id="IPR000060">
    <property type="entry name" value="BCCT_transptr"/>
</dbReference>
<evidence type="ECO:0000313" key="9">
    <source>
        <dbReference type="EMBL" id="THG89759.1"/>
    </source>
</evidence>
<evidence type="ECO:0000256" key="6">
    <source>
        <dbReference type="ARBA" id="ARBA00022989"/>
    </source>
</evidence>
<reference evidence="9 10" key="1">
    <citation type="submission" date="2014-01" db="EMBL/GenBank/DDBJ databases">
        <title>Draft genome sequencing of Bacillus alcalophilus CGMCC 1.3604.</title>
        <authorList>
            <person name="Yang J."/>
            <person name="Diao L."/>
            <person name="Yang S."/>
        </authorList>
    </citation>
    <scope>NUCLEOTIDE SEQUENCE [LARGE SCALE GENOMIC DNA]</scope>
    <source>
        <strain evidence="9 10">CGMCC 1.3604</strain>
    </source>
</reference>
<dbReference type="PROSITE" id="PS01303">
    <property type="entry name" value="BCCT"/>
    <property type="match status" value="1"/>
</dbReference>
<dbReference type="AlphaFoldDB" id="A0A4S4K199"/>
<proteinExistence type="inferred from homology"/>
<feature type="transmembrane region" description="Helical" evidence="8">
    <location>
        <begin position="184"/>
        <end position="209"/>
    </location>
</feature>
<evidence type="ECO:0000256" key="4">
    <source>
        <dbReference type="ARBA" id="ARBA00022475"/>
    </source>
</evidence>
<feature type="transmembrane region" description="Helical" evidence="8">
    <location>
        <begin position="470"/>
        <end position="490"/>
    </location>
</feature>
<dbReference type="GO" id="GO:0022857">
    <property type="term" value="F:transmembrane transporter activity"/>
    <property type="evidence" value="ECO:0007669"/>
    <property type="project" value="InterPro"/>
</dbReference>
<feature type="transmembrane region" description="Helical" evidence="8">
    <location>
        <begin position="92"/>
        <end position="112"/>
    </location>
</feature>
<feature type="transmembrane region" description="Helical" evidence="8">
    <location>
        <begin position="350"/>
        <end position="375"/>
    </location>
</feature>
<dbReference type="PANTHER" id="PTHR30047:SF7">
    <property type="entry name" value="HIGH-AFFINITY CHOLINE TRANSPORT PROTEIN"/>
    <property type="match status" value="1"/>
</dbReference>
<dbReference type="NCBIfam" id="TIGR00842">
    <property type="entry name" value="bcct"/>
    <property type="match status" value="1"/>
</dbReference>
<dbReference type="Pfam" id="PF02028">
    <property type="entry name" value="BCCT"/>
    <property type="match status" value="1"/>
</dbReference>
<protein>
    <submittedName>
        <fullName evidence="9">Glycine/betaine ABC transporter permease</fullName>
    </submittedName>
</protein>
<feature type="transmembrane region" description="Helical" evidence="8">
    <location>
        <begin position="141"/>
        <end position="164"/>
    </location>
</feature>
<name>A0A4S4K199_ALKAL</name>
<evidence type="ECO:0000256" key="5">
    <source>
        <dbReference type="ARBA" id="ARBA00022692"/>
    </source>
</evidence>
<feature type="transmembrane region" description="Helical" evidence="8">
    <location>
        <begin position="263"/>
        <end position="286"/>
    </location>
</feature>
<feature type="transmembrane region" description="Helical" evidence="8">
    <location>
        <begin position="445"/>
        <end position="464"/>
    </location>
</feature>
<comment type="subcellular location">
    <subcellularLocation>
        <location evidence="1">Cell membrane</location>
        <topology evidence="1">Multi-pass membrane protein</topology>
    </subcellularLocation>
</comment>
<evidence type="ECO:0000256" key="1">
    <source>
        <dbReference type="ARBA" id="ARBA00004651"/>
    </source>
</evidence>
<dbReference type="InterPro" id="IPR018093">
    <property type="entry name" value="BCCT_CS"/>
</dbReference>
<feature type="transmembrane region" description="Helical" evidence="8">
    <location>
        <begin position="12"/>
        <end position="32"/>
    </location>
</feature>
<comment type="caution">
    <text evidence="9">The sequence shown here is derived from an EMBL/GenBank/DDBJ whole genome shotgun (WGS) entry which is preliminary data.</text>
</comment>
<dbReference type="EMBL" id="JALP01000196">
    <property type="protein sequence ID" value="THG89759.1"/>
    <property type="molecule type" value="Genomic_DNA"/>
</dbReference>
<dbReference type="PANTHER" id="PTHR30047">
    <property type="entry name" value="HIGH-AFFINITY CHOLINE TRANSPORT PROTEIN-RELATED"/>
    <property type="match status" value="1"/>
</dbReference>
<keyword evidence="4" id="KW-1003">Cell membrane</keyword>
<evidence type="ECO:0000256" key="2">
    <source>
        <dbReference type="ARBA" id="ARBA00005658"/>
    </source>
</evidence>
<evidence type="ECO:0000256" key="3">
    <source>
        <dbReference type="ARBA" id="ARBA00022448"/>
    </source>
</evidence>
<gene>
    <name evidence="9" type="ORF">AJ85_15170</name>
</gene>